<dbReference type="GO" id="GO:0005762">
    <property type="term" value="C:mitochondrial large ribosomal subunit"/>
    <property type="evidence" value="ECO:0007669"/>
    <property type="project" value="TreeGrafter"/>
</dbReference>
<dbReference type="FunCoup" id="A0A286UPD6">
    <property type="interactions" value="99"/>
</dbReference>
<sequence length="134" mass="14842">MPRIPRALSSAFSALRLSAPSGSSTPLRSLPTTVASATPNFASFTRSLPNAHLRPSFIPHPLYARSPTLALLSLTQPQVLSQVQQVRHKARGAEYQPSQRKRKRKHGFLARKRSVGGRKVLARRLAKGRKYLSH</sequence>
<keyword evidence="2" id="KW-0689">Ribosomal protein</keyword>
<keyword evidence="3" id="KW-0687">Ribonucleoprotein</keyword>
<evidence type="ECO:0000313" key="6">
    <source>
        <dbReference type="Proteomes" id="UP000217199"/>
    </source>
</evidence>
<protein>
    <recommendedName>
        <fullName evidence="4">Large ribosomal subunit protein bL34m</fullName>
    </recommendedName>
</protein>
<comment type="caution">
    <text evidence="5">The sequence shown here is derived from an EMBL/GenBank/DDBJ whole genome shotgun (WGS) entry which is preliminary data.</text>
</comment>
<dbReference type="PANTHER" id="PTHR14503">
    <property type="entry name" value="MITOCHONDRIAL RIBOSOMAL PROTEIN 34 FAMILY MEMBER"/>
    <property type="match status" value="1"/>
</dbReference>
<name>A0A286UPD6_9AGAM</name>
<dbReference type="HAMAP" id="MF_00391">
    <property type="entry name" value="Ribosomal_bL34"/>
    <property type="match status" value="1"/>
</dbReference>
<accession>A0A286UPD6</accession>
<dbReference type="GO" id="GO:0003735">
    <property type="term" value="F:structural constituent of ribosome"/>
    <property type="evidence" value="ECO:0007669"/>
    <property type="project" value="InterPro"/>
</dbReference>
<dbReference type="InterPro" id="IPR000271">
    <property type="entry name" value="Ribosomal_bL34"/>
</dbReference>
<gene>
    <name evidence="5" type="ORF">PNOK_0408400</name>
</gene>
<dbReference type="STRING" id="2282107.A0A286UPD6"/>
<dbReference type="NCBIfam" id="TIGR01030">
    <property type="entry name" value="rpmH_bact"/>
    <property type="match status" value="1"/>
</dbReference>
<dbReference type="FunFam" id="1.10.287.3980:FF:000001">
    <property type="entry name" value="Mitochondrial ribosomal protein L34"/>
    <property type="match status" value="1"/>
</dbReference>
<proteinExistence type="inferred from homology"/>
<dbReference type="GO" id="GO:0006412">
    <property type="term" value="P:translation"/>
    <property type="evidence" value="ECO:0007669"/>
    <property type="project" value="InterPro"/>
</dbReference>
<dbReference type="Proteomes" id="UP000217199">
    <property type="component" value="Unassembled WGS sequence"/>
</dbReference>
<dbReference type="Pfam" id="PF00468">
    <property type="entry name" value="Ribosomal_L34"/>
    <property type="match status" value="1"/>
</dbReference>
<dbReference type="InParanoid" id="A0A286UPD6"/>
<evidence type="ECO:0000313" key="5">
    <source>
        <dbReference type="EMBL" id="PAV21457.1"/>
    </source>
</evidence>
<dbReference type="PANTHER" id="PTHR14503:SF4">
    <property type="entry name" value="LARGE RIBOSOMAL SUBUNIT PROTEIN BL34M"/>
    <property type="match status" value="1"/>
</dbReference>
<comment type="similarity">
    <text evidence="1">Belongs to the bacterial ribosomal protein bL34 family.</text>
</comment>
<reference evidence="5 6" key="1">
    <citation type="journal article" date="2017" name="Mol. Ecol.">
        <title>Comparative and population genomic landscape of Phellinus noxius: A hypervariable fungus causing root rot in trees.</title>
        <authorList>
            <person name="Chung C.L."/>
            <person name="Lee T.J."/>
            <person name="Akiba M."/>
            <person name="Lee H.H."/>
            <person name="Kuo T.H."/>
            <person name="Liu D."/>
            <person name="Ke H.M."/>
            <person name="Yokoi T."/>
            <person name="Roa M.B."/>
            <person name="Lu M.J."/>
            <person name="Chang Y.Y."/>
            <person name="Ann P.J."/>
            <person name="Tsai J.N."/>
            <person name="Chen C.Y."/>
            <person name="Tzean S.S."/>
            <person name="Ota Y."/>
            <person name="Hattori T."/>
            <person name="Sahashi N."/>
            <person name="Liou R.F."/>
            <person name="Kikuchi T."/>
            <person name="Tsai I.J."/>
        </authorList>
    </citation>
    <scope>NUCLEOTIDE SEQUENCE [LARGE SCALE GENOMIC DNA]</scope>
    <source>
        <strain evidence="5 6">FFPRI411160</strain>
    </source>
</reference>
<evidence type="ECO:0000256" key="3">
    <source>
        <dbReference type="ARBA" id="ARBA00023274"/>
    </source>
</evidence>
<dbReference type="Gene3D" id="1.10.287.3980">
    <property type="match status" value="1"/>
</dbReference>
<dbReference type="OrthoDB" id="431691at2759"/>
<keyword evidence="6" id="KW-1185">Reference proteome</keyword>
<evidence type="ECO:0000256" key="1">
    <source>
        <dbReference type="ARBA" id="ARBA00010111"/>
    </source>
</evidence>
<organism evidence="5 6">
    <name type="scientific">Pyrrhoderma noxium</name>
    <dbReference type="NCBI Taxonomy" id="2282107"/>
    <lineage>
        <taxon>Eukaryota</taxon>
        <taxon>Fungi</taxon>
        <taxon>Dikarya</taxon>
        <taxon>Basidiomycota</taxon>
        <taxon>Agaricomycotina</taxon>
        <taxon>Agaricomycetes</taxon>
        <taxon>Hymenochaetales</taxon>
        <taxon>Hymenochaetaceae</taxon>
        <taxon>Pyrrhoderma</taxon>
    </lineage>
</organism>
<evidence type="ECO:0000256" key="4">
    <source>
        <dbReference type="ARBA" id="ARBA00035274"/>
    </source>
</evidence>
<evidence type="ECO:0000256" key="2">
    <source>
        <dbReference type="ARBA" id="ARBA00022980"/>
    </source>
</evidence>
<dbReference type="EMBL" id="NBII01000003">
    <property type="protein sequence ID" value="PAV21457.1"/>
    <property type="molecule type" value="Genomic_DNA"/>
</dbReference>
<dbReference type="AlphaFoldDB" id="A0A286UPD6"/>